<evidence type="ECO:0000256" key="4">
    <source>
        <dbReference type="ARBA" id="ARBA00022857"/>
    </source>
</evidence>
<evidence type="ECO:0000256" key="7">
    <source>
        <dbReference type="SAM" id="MobiDB-lite"/>
    </source>
</evidence>
<keyword evidence="5" id="KW-0560">Oxidoreductase</keyword>
<sequence>MPPCSGRHATAIAPEPGSLRRSHVAATVPLRQRRTTPDSQPVCFLPTSKPPSAVPSARNTIPVAAAAAATRTAAATTTITTAAAAAAAARRASKNNRTRTAAAQAVEPMAEASPPPSPPPPEPCDALIVGAGPAGLATALLLSRREGWSRIVLLEKRISIDVEDADKSYVYMIDGRGFSLTDAVGVTAAVEAAGVSTAALSIAQVLPDGSFTERRFGMKDATRSNVWLPRRAFLTALYDGLAEAEQNGRVRLLNNVQVTHIHLAKRSGSETAGAATAGGAAGTAPIVVHARDAAAGGVELRFAPRLLVGADGLQSEVRRALEEWAPGAGLVPERYRPVVLDSPAAGLRYKVLRLPPNPPFRRKDTTTTEQPQRQAQPQPQSQQQPQAQETTQSSDAAVAGAAAMALSAPPKDGGSAAGGGGSVIPNSQFAMIAGVKAPRTRSMRLGLLPYRDPAAPRTANVIAPADHVFWSLTRGPQLGAFLQESFPQLHIPSLFTEQQLEAAAASRGGAFPRPQYLRHFTAVLPSPTAAAGLGAAPAGAPAAATTASTATASTSTATSGGGGGGGGCCGVALVGDAVHCFPPDLGQGVNSAMADVMGLAEALDQAGGDLGTALPLYESRRAPEAAALVELMTFGAPYQYNQDTLRRTLWALNVALRAALHKLAPWAFAPQTFVLVQKAEVSYAQMLQRVHATTRRIWALAGVLVAALGAAVVKAAAGASPLA</sequence>
<evidence type="ECO:0000259" key="9">
    <source>
        <dbReference type="Pfam" id="PF01494"/>
    </source>
</evidence>
<feature type="region of interest" description="Disordered" evidence="7">
    <location>
        <begin position="350"/>
        <end position="399"/>
    </location>
</feature>
<keyword evidence="8" id="KW-1133">Transmembrane helix</keyword>
<comment type="caution">
    <text evidence="10">The sequence shown here is derived from an EMBL/GenBank/DDBJ whole genome shotgun (WGS) entry which is preliminary data.</text>
</comment>
<feature type="compositionally biased region" description="Low complexity" evidence="7">
    <location>
        <begin position="367"/>
        <end position="399"/>
    </location>
</feature>
<dbReference type="AlphaFoldDB" id="A0A9W6BTK8"/>
<feature type="compositionally biased region" description="Low complexity" evidence="7">
    <location>
        <begin position="98"/>
        <end position="112"/>
    </location>
</feature>
<feature type="domain" description="FAD-binding" evidence="9">
    <location>
        <begin position="124"/>
        <end position="362"/>
    </location>
</feature>
<accession>A0A9W6BTK8</accession>
<dbReference type="PRINTS" id="PR00420">
    <property type="entry name" value="RNGMNOXGNASE"/>
</dbReference>
<evidence type="ECO:0000256" key="2">
    <source>
        <dbReference type="ARBA" id="ARBA00022630"/>
    </source>
</evidence>
<dbReference type="PANTHER" id="PTHR46028:SF2">
    <property type="entry name" value="KYNURENINE 3-MONOOXYGENASE"/>
    <property type="match status" value="1"/>
</dbReference>
<keyword evidence="2" id="KW-0285">Flavoprotein</keyword>
<keyword evidence="8" id="KW-0812">Transmembrane</keyword>
<feature type="transmembrane region" description="Helical" evidence="8">
    <location>
        <begin position="697"/>
        <end position="717"/>
    </location>
</feature>
<keyword evidence="6" id="KW-0503">Monooxygenase</keyword>
<keyword evidence="11" id="KW-1185">Reference proteome</keyword>
<dbReference type="OrthoDB" id="10053569at2759"/>
<evidence type="ECO:0000313" key="11">
    <source>
        <dbReference type="Proteomes" id="UP001165080"/>
    </source>
</evidence>
<dbReference type="Pfam" id="PF01494">
    <property type="entry name" value="FAD_binding_3"/>
    <property type="match status" value="2"/>
</dbReference>
<reference evidence="10 11" key="1">
    <citation type="journal article" date="2023" name="Commun. Biol.">
        <title>Reorganization of the ancestral sex-determining regions during the evolution of trioecy in Pleodorina starrii.</title>
        <authorList>
            <person name="Takahashi K."/>
            <person name="Suzuki S."/>
            <person name="Kawai-Toyooka H."/>
            <person name="Yamamoto K."/>
            <person name="Hamaji T."/>
            <person name="Ootsuki R."/>
            <person name="Yamaguchi H."/>
            <person name="Kawachi M."/>
            <person name="Higashiyama T."/>
            <person name="Nozaki H."/>
        </authorList>
    </citation>
    <scope>NUCLEOTIDE SEQUENCE [LARGE SCALE GENOMIC DNA]</scope>
    <source>
        <strain evidence="10 11">NIES-4479</strain>
    </source>
</reference>
<dbReference type="GO" id="GO:0070189">
    <property type="term" value="P:kynurenine metabolic process"/>
    <property type="evidence" value="ECO:0007669"/>
    <property type="project" value="TreeGrafter"/>
</dbReference>
<dbReference type="EMBL" id="BRXU01000020">
    <property type="protein sequence ID" value="GLC57908.1"/>
    <property type="molecule type" value="Genomic_DNA"/>
</dbReference>
<name>A0A9W6BTK8_9CHLO</name>
<dbReference type="Gene3D" id="3.50.50.60">
    <property type="entry name" value="FAD/NAD(P)-binding domain"/>
    <property type="match status" value="2"/>
</dbReference>
<evidence type="ECO:0000256" key="1">
    <source>
        <dbReference type="ARBA" id="ARBA00001974"/>
    </source>
</evidence>
<keyword evidence="8" id="KW-0472">Membrane</keyword>
<dbReference type="InterPro" id="IPR002938">
    <property type="entry name" value="FAD-bd"/>
</dbReference>
<dbReference type="SUPFAM" id="SSF51905">
    <property type="entry name" value="FAD/NAD(P)-binding domain"/>
    <property type="match status" value="1"/>
</dbReference>
<evidence type="ECO:0000256" key="6">
    <source>
        <dbReference type="ARBA" id="ARBA00023033"/>
    </source>
</evidence>
<feature type="region of interest" description="Disordered" evidence="7">
    <location>
        <begin position="90"/>
        <end position="121"/>
    </location>
</feature>
<proteinExistence type="predicted"/>
<protein>
    <recommendedName>
        <fullName evidence="9">FAD-binding domain-containing protein</fullName>
    </recommendedName>
</protein>
<feature type="domain" description="FAD-binding" evidence="9">
    <location>
        <begin position="571"/>
        <end position="630"/>
    </location>
</feature>
<feature type="region of interest" description="Disordered" evidence="7">
    <location>
        <begin position="1"/>
        <end position="56"/>
    </location>
</feature>
<gene>
    <name evidence="10" type="primary">PLEST010102</name>
    <name evidence="10" type="ORF">PLESTB_001287900</name>
</gene>
<organism evidence="10 11">
    <name type="scientific">Pleodorina starrii</name>
    <dbReference type="NCBI Taxonomy" id="330485"/>
    <lineage>
        <taxon>Eukaryota</taxon>
        <taxon>Viridiplantae</taxon>
        <taxon>Chlorophyta</taxon>
        <taxon>core chlorophytes</taxon>
        <taxon>Chlorophyceae</taxon>
        <taxon>CS clade</taxon>
        <taxon>Chlamydomonadales</taxon>
        <taxon>Volvocaceae</taxon>
        <taxon>Pleodorina</taxon>
    </lineage>
</organism>
<keyword evidence="3" id="KW-0274">FAD</keyword>
<keyword evidence="4" id="KW-0521">NADP</keyword>
<dbReference type="Proteomes" id="UP001165080">
    <property type="component" value="Unassembled WGS sequence"/>
</dbReference>
<dbReference type="InterPro" id="IPR036188">
    <property type="entry name" value="FAD/NAD-bd_sf"/>
</dbReference>
<dbReference type="GO" id="GO:0004502">
    <property type="term" value="F:kynurenine 3-monooxygenase activity"/>
    <property type="evidence" value="ECO:0007669"/>
    <property type="project" value="TreeGrafter"/>
</dbReference>
<dbReference type="GO" id="GO:0071949">
    <property type="term" value="F:FAD binding"/>
    <property type="evidence" value="ECO:0007669"/>
    <property type="project" value="InterPro"/>
</dbReference>
<dbReference type="PANTHER" id="PTHR46028">
    <property type="entry name" value="KYNURENINE 3-MONOOXYGENASE"/>
    <property type="match status" value="1"/>
</dbReference>
<evidence type="ECO:0000256" key="3">
    <source>
        <dbReference type="ARBA" id="ARBA00022827"/>
    </source>
</evidence>
<evidence type="ECO:0000256" key="8">
    <source>
        <dbReference type="SAM" id="Phobius"/>
    </source>
</evidence>
<evidence type="ECO:0000256" key="5">
    <source>
        <dbReference type="ARBA" id="ARBA00023002"/>
    </source>
</evidence>
<evidence type="ECO:0000313" key="10">
    <source>
        <dbReference type="EMBL" id="GLC57908.1"/>
    </source>
</evidence>
<comment type="cofactor">
    <cofactor evidence="1">
        <name>FAD</name>
        <dbReference type="ChEBI" id="CHEBI:57692"/>
    </cofactor>
</comment>